<evidence type="ECO:0000313" key="4">
    <source>
        <dbReference type="Proteomes" id="UP001148838"/>
    </source>
</evidence>
<evidence type="ECO:0000313" key="3">
    <source>
        <dbReference type="EMBL" id="KAJ4438990.1"/>
    </source>
</evidence>
<dbReference type="PANTHER" id="PTHR47027:SF29">
    <property type="entry name" value="C2H2-TYPE DOMAIN-CONTAINING PROTEIN"/>
    <property type="match status" value="1"/>
</dbReference>
<dbReference type="EMBL" id="JAJSOF020000019">
    <property type="protein sequence ID" value="KAJ4438990.1"/>
    <property type="molecule type" value="Genomic_DNA"/>
</dbReference>
<reference evidence="3 4" key="1">
    <citation type="journal article" date="2022" name="Allergy">
        <title>Genome assembly and annotation of Periplaneta americana reveal a comprehensive cockroach allergen profile.</title>
        <authorList>
            <person name="Wang L."/>
            <person name="Xiong Q."/>
            <person name="Saelim N."/>
            <person name="Wang L."/>
            <person name="Nong W."/>
            <person name="Wan A.T."/>
            <person name="Shi M."/>
            <person name="Liu X."/>
            <person name="Cao Q."/>
            <person name="Hui J.H.L."/>
            <person name="Sookrung N."/>
            <person name="Leung T.F."/>
            <person name="Tungtrongchitr A."/>
            <person name="Tsui S.K.W."/>
        </authorList>
    </citation>
    <scope>NUCLEOTIDE SEQUENCE [LARGE SCALE GENOMIC DNA]</scope>
    <source>
        <strain evidence="3">PWHHKU_190912</strain>
    </source>
</reference>
<dbReference type="Pfam" id="PF00078">
    <property type="entry name" value="RVT_1"/>
    <property type="match status" value="1"/>
</dbReference>
<sequence length="736" mass="84397">MLLLILRVQFKVCHGSLYAVMWLADEPREFNLPTLPQRCITYEAEKLPSKYGVHSEDEVSTHHYSLYLANKLIRLAIPLLLRQRSAYFGASLHLPESKKAGSLAAHWDPRVPCCGAMAIDTATGADAPQDEPSESAICLQTSPQTRWSRMPIPAASRIHPFSEFILNVNFTAMLWKRLLVPNVKIFNGIRCGESWQANGPFRSIKHSGEGMPTQSRSRNVTGAMAHESHIHRKSAPARAVILGTTNCNFERDLFEDDARTCKLVSKSETEVTGGQEGRKEARLTGNMCPGVELTDGMYGLCLRVVSKSSQVPKENLVYVREFQNPGKYAIRKVQDNRQGLELNGLRQLLVYADDVNMLGENPQTIRENAEILVEASKAIGLEVNSEKTKYMIISRDHNIVRNGTIKIGDLSFEEVEKFKYLGATVTNINDTREEIKRRINMGNACYYSVEKLLSSRLLSKNLKVRIYKTVILPVVLYGCETWTLTLREEQRLRVFENTVLRKIFGAKRDEVTGEWRKLHNAELHALYSSPDIIRNIKSRRLRWTGHVPRMGESRNAYRVLVGRPEGKDLWGGQDSAVKNLKVRIYKTVILPVVPYGCETWTLTLREEHRLRVFENKVLRKIFGAKRDEVTGEWRKLHNAELHVLYSSPDIIRNIKSRRLRWAGHVARMGESRNAYRVLVGRSEGKRPLGRQRRRWEDNIKMDLREVGYDDRDWINLAQDRDRWQAYVRAAMNLRVP</sequence>
<dbReference type="Proteomes" id="UP001148838">
    <property type="component" value="Unassembled WGS sequence"/>
</dbReference>
<comment type="caution">
    <text evidence="3">The sequence shown here is derived from an EMBL/GenBank/DDBJ whole genome shotgun (WGS) entry which is preliminary data.</text>
</comment>
<feature type="domain" description="Reverse transcriptase" evidence="2">
    <location>
        <begin position="346"/>
        <end position="424"/>
    </location>
</feature>
<name>A0ABQ8SZW3_PERAM</name>
<proteinExistence type="predicted"/>
<evidence type="ECO:0000256" key="1">
    <source>
        <dbReference type="SAM" id="SignalP"/>
    </source>
</evidence>
<gene>
    <name evidence="3" type="ORF">ANN_14945</name>
</gene>
<dbReference type="InterPro" id="IPR000477">
    <property type="entry name" value="RT_dom"/>
</dbReference>
<feature type="signal peptide" evidence="1">
    <location>
        <begin position="1"/>
        <end position="15"/>
    </location>
</feature>
<evidence type="ECO:0000259" key="2">
    <source>
        <dbReference type="Pfam" id="PF00078"/>
    </source>
</evidence>
<keyword evidence="1" id="KW-0732">Signal</keyword>
<keyword evidence="4" id="KW-1185">Reference proteome</keyword>
<protein>
    <recommendedName>
        <fullName evidence="2">Reverse transcriptase domain-containing protein</fullName>
    </recommendedName>
</protein>
<organism evidence="3 4">
    <name type="scientific">Periplaneta americana</name>
    <name type="common">American cockroach</name>
    <name type="synonym">Blatta americana</name>
    <dbReference type="NCBI Taxonomy" id="6978"/>
    <lineage>
        <taxon>Eukaryota</taxon>
        <taxon>Metazoa</taxon>
        <taxon>Ecdysozoa</taxon>
        <taxon>Arthropoda</taxon>
        <taxon>Hexapoda</taxon>
        <taxon>Insecta</taxon>
        <taxon>Pterygota</taxon>
        <taxon>Neoptera</taxon>
        <taxon>Polyneoptera</taxon>
        <taxon>Dictyoptera</taxon>
        <taxon>Blattodea</taxon>
        <taxon>Blattoidea</taxon>
        <taxon>Blattidae</taxon>
        <taxon>Blattinae</taxon>
        <taxon>Periplaneta</taxon>
    </lineage>
</organism>
<accession>A0ABQ8SZW3</accession>
<feature type="chain" id="PRO_5047129232" description="Reverse transcriptase domain-containing protein" evidence="1">
    <location>
        <begin position="16"/>
        <end position="736"/>
    </location>
</feature>
<dbReference type="PANTHER" id="PTHR47027">
    <property type="entry name" value="REVERSE TRANSCRIPTASE DOMAIN-CONTAINING PROTEIN"/>
    <property type="match status" value="1"/>
</dbReference>